<dbReference type="AlphaFoldDB" id="A0A0E0GSC9"/>
<accession>A0A0E0GSC9</accession>
<dbReference type="Proteomes" id="UP000006591">
    <property type="component" value="Chromosome 3"/>
</dbReference>
<reference evidence="3" key="2">
    <citation type="submission" date="2018-04" db="EMBL/GenBank/DDBJ databases">
        <title>OnivRS2 (Oryza nivara Reference Sequence Version 2).</title>
        <authorList>
            <person name="Zhang J."/>
            <person name="Kudrna D."/>
            <person name="Lee S."/>
            <person name="Talag J."/>
            <person name="Rajasekar S."/>
            <person name="Welchert J."/>
            <person name="Hsing Y.-I."/>
            <person name="Wing R.A."/>
        </authorList>
    </citation>
    <scope>NUCLEOTIDE SEQUENCE [LARGE SCALE GENOMIC DNA]</scope>
    <source>
        <strain evidence="3">SL10</strain>
    </source>
</reference>
<reference evidence="3" key="1">
    <citation type="submission" date="2015-04" db="UniProtKB">
        <authorList>
            <consortium name="EnsemblPlants"/>
        </authorList>
    </citation>
    <scope>IDENTIFICATION</scope>
    <source>
        <strain evidence="3">SL10</strain>
    </source>
</reference>
<name>A0A0E0GSC9_ORYNI</name>
<sequence>MAASEFRSGRRAAALVVVICAVLLLSSAVERAAAQVPCSKCDHACKKSCKGYGRDSSCSLPCGDPSNKAGCESCLDAYYPKCLNYCGQSCRRAAAQVPCSQCDQACKESCKGYGRDSSSCSAPCGDPSNKDGCESCLEAYYSKCVNYCGPSCHGNMSSTVEVRSAAGRDDAGTGGCGGGDRSARTPVAKSVTGCSHAAGIVTWADGSDGGARREVGRPAARRRAAGGPIARRPGVGGPLTRQGESGDRHIESAPSRWETGKDRFGGGRSRLHPDIGNHLPSGEPSPLSPLSPTGVGGASSPRVVACVVVALLLLSFAVEPLEAVAAAAAPATATKPIRCRKCDHACKKSCKGYGRNSDCSVPCGDPSNKAGCKSCLQAYYSKCLNYCGQACRAIRS</sequence>
<dbReference type="OMA" id="ACKRSCK"/>
<dbReference type="HOGENOM" id="CLU_058539_0_0_1"/>
<protein>
    <recommendedName>
        <fullName evidence="5">Kazal-like domain-containing protein</fullName>
    </recommendedName>
</protein>
<dbReference type="EnsemblPlants" id="ONIVA03G32130.1">
    <property type="protein sequence ID" value="ONIVA03G32130.1"/>
    <property type="gene ID" value="ONIVA03G32130"/>
</dbReference>
<keyword evidence="4" id="KW-1185">Reference proteome</keyword>
<evidence type="ECO:0000256" key="1">
    <source>
        <dbReference type="SAM" id="MobiDB-lite"/>
    </source>
</evidence>
<evidence type="ECO:0000256" key="2">
    <source>
        <dbReference type="SAM" id="SignalP"/>
    </source>
</evidence>
<evidence type="ECO:0000313" key="3">
    <source>
        <dbReference type="EnsemblPlants" id="ONIVA03G32130.1"/>
    </source>
</evidence>
<feature type="signal peptide" evidence="2">
    <location>
        <begin position="1"/>
        <end position="34"/>
    </location>
</feature>
<feature type="chain" id="PRO_5002360895" description="Kazal-like domain-containing protein" evidence="2">
    <location>
        <begin position="35"/>
        <end position="396"/>
    </location>
</feature>
<feature type="compositionally biased region" description="Basic and acidic residues" evidence="1">
    <location>
        <begin position="258"/>
        <end position="275"/>
    </location>
</feature>
<organism evidence="3">
    <name type="scientific">Oryza nivara</name>
    <name type="common">Indian wild rice</name>
    <name type="synonym">Oryza sativa f. spontanea</name>
    <dbReference type="NCBI Taxonomy" id="4536"/>
    <lineage>
        <taxon>Eukaryota</taxon>
        <taxon>Viridiplantae</taxon>
        <taxon>Streptophyta</taxon>
        <taxon>Embryophyta</taxon>
        <taxon>Tracheophyta</taxon>
        <taxon>Spermatophyta</taxon>
        <taxon>Magnoliopsida</taxon>
        <taxon>Liliopsida</taxon>
        <taxon>Poales</taxon>
        <taxon>Poaceae</taxon>
        <taxon>BOP clade</taxon>
        <taxon>Oryzoideae</taxon>
        <taxon>Oryzeae</taxon>
        <taxon>Oryzinae</taxon>
        <taxon>Oryza</taxon>
    </lineage>
</organism>
<feature type="region of interest" description="Disordered" evidence="1">
    <location>
        <begin position="205"/>
        <end position="294"/>
    </location>
</feature>
<keyword evidence="2" id="KW-0732">Signal</keyword>
<proteinExistence type="predicted"/>
<feature type="compositionally biased region" description="Low complexity" evidence="1">
    <location>
        <begin position="279"/>
        <end position="294"/>
    </location>
</feature>
<evidence type="ECO:0008006" key="5">
    <source>
        <dbReference type="Google" id="ProtNLM"/>
    </source>
</evidence>
<evidence type="ECO:0000313" key="4">
    <source>
        <dbReference type="Proteomes" id="UP000006591"/>
    </source>
</evidence>
<dbReference type="Gramene" id="ONIVA03G32130.1">
    <property type="protein sequence ID" value="ONIVA03G32130.1"/>
    <property type="gene ID" value="ONIVA03G32130"/>
</dbReference>